<gene>
    <name evidence="3" type="ORF">GHT06_005792</name>
</gene>
<organism evidence="3 4">
    <name type="scientific">Daphnia sinensis</name>
    <dbReference type="NCBI Taxonomy" id="1820382"/>
    <lineage>
        <taxon>Eukaryota</taxon>
        <taxon>Metazoa</taxon>
        <taxon>Ecdysozoa</taxon>
        <taxon>Arthropoda</taxon>
        <taxon>Crustacea</taxon>
        <taxon>Branchiopoda</taxon>
        <taxon>Diplostraca</taxon>
        <taxon>Cladocera</taxon>
        <taxon>Anomopoda</taxon>
        <taxon>Daphniidae</taxon>
        <taxon>Daphnia</taxon>
        <taxon>Daphnia similis group</taxon>
    </lineage>
</organism>
<evidence type="ECO:0000259" key="2">
    <source>
        <dbReference type="Pfam" id="PF07593"/>
    </source>
</evidence>
<accession>A0AAD5KE94</accession>
<dbReference type="EMBL" id="WJBH02000205">
    <property type="protein sequence ID" value="KAI9549904.1"/>
    <property type="molecule type" value="Genomic_DNA"/>
</dbReference>
<dbReference type="AlphaFoldDB" id="A0AAD5KE94"/>
<reference evidence="3" key="1">
    <citation type="submission" date="2022-05" db="EMBL/GenBank/DDBJ databases">
        <title>A multi-omics perspective on studying reproductive biology in Daphnia sinensis.</title>
        <authorList>
            <person name="Jia J."/>
        </authorList>
    </citation>
    <scope>NUCLEOTIDE SEQUENCE</scope>
    <source>
        <strain evidence="3">WSL</strain>
    </source>
</reference>
<evidence type="ECO:0000313" key="3">
    <source>
        <dbReference type="EMBL" id="KAI9549904.1"/>
    </source>
</evidence>
<dbReference type="Pfam" id="PF13517">
    <property type="entry name" value="FG-GAP_3"/>
    <property type="match status" value="1"/>
</dbReference>
<feature type="domain" description="ASPIC/UnbV" evidence="2">
    <location>
        <begin position="2"/>
        <end position="31"/>
    </location>
</feature>
<comment type="caution">
    <text evidence="3">The sequence shown here is derived from an EMBL/GenBank/DDBJ whole genome shotgun (WGS) entry which is preliminary data.</text>
</comment>
<dbReference type="InterPro" id="IPR011519">
    <property type="entry name" value="UnbV_ASPIC"/>
</dbReference>
<evidence type="ECO:0000256" key="1">
    <source>
        <dbReference type="ARBA" id="ARBA00022729"/>
    </source>
</evidence>
<dbReference type="Pfam" id="PF07593">
    <property type="entry name" value="UnbV_ASPIC"/>
    <property type="match status" value="1"/>
</dbReference>
<dbReference type="SUPFAM" id="SSF69318">
    <property type="entry name" value="Integrin alpha N-terminal domain"/>
    <property type="match status" value="1"/>
</dbReference>
<keyword evidence="1" id="KW-0732">Signal</keyword>
<dbReference type="Gene3D" id="2.130.10.130">
    <property type="entry name" value="Integrin alpha, N-terminal"/>
    <property type="match status" value="1"/>
</dbReference>
<dbReference type="InterPro" id="IPR028994">
    <property type="entry name" value="Integrin_alpha_N"/>
</dbReference>
<sequence length="155" mass="17535">MLYQEQQVVRGYMSSIEEVLHFGLGGTKEVEQRIIPHKLSQYGPSLAVGDVNGDGREDLVVGSSAQTTPQVFTQNAQGKFTQSELLPGENSSFEEMGILLFDLDQDGDWISIWWEAAVNLRLIHRSTWTGFTEMMEKGIFLLIWISKQRMLVDPL</sequence>
<proteinExistence type="predicted"/>
<keyword evidence="4" id="KW-1185">Reference proteome</keyword>
<name>A0AAD5KE94_9CRUS</name>
<dbReference type="InterPro" id="IPR013517">
    <property type="entry name" value="FG-GAP"/>
</dbReference>
<evidence type="ECO:0000313" key="4">
    <source>
        <dbReference type="Proteomes" id="UP000820818"/>
    </source>
</evidence>
<protein>
    <recommendedName>
        <fullName evidence="2">ASPIC/UnbV domain-containing protein</fullName>
    </recommendedName>
</protein>
<dbReference type="Proteomes" id="UP000820818">
    <property type="component" value="Unassembled WGS sequence"/>
</dbReference>